<evidence type="ECO:0000313" key="2">
    <source>
        <dbReference type="EMBL" id="GFU32486.1"/>
    </source>
</evidence>
<proteinExistence type="predicted"/>
<feature type="transmembrane region" description="Helical" evidence="1">
    <location>
        <begin position="15"/>
        <end position="37"/>
    </location>
</feature>
<dbReference type="Proteomes" id="UP000887013">
    <property type="component" value="Unassembled WGS sequence"/>
</dbReference>
<reference evidence="2" key="1">
    <citation type="submission" date="2020-08" db="EMBL/GenBank/DDBJ databases">
        <title>Multicomponent nature underlies the extraordinary mechanical properties of spider dragline silk.</title>
        <authorList>
            <person name="Kono N."/>
            <person name="Nakamura H."/>
            <person name="Mori M."/>
            <person name="Yoshida Y."/>
            <person name="Ohtoshi R."/>
            <person name="Malay A.D."/>
            <person name="Moran D.A.P."/>
            <person name="Tomita M."/>
            <person name="Numata K."/>
            <person name="Arakawa K."/>
        </authorList>
    </citation>
    <scope>NUCLEOTIDE SEQUENCE</scope>
</reference>
<evidence type="ECO:0000313" key="3">
    <source>
        <dbReference type="Proteomes" id="UP000887013"/>
    </source>
</evidence>
<organism evidence="2 3">
    <name type="scientific">Nephila pilipes</name>
    <name type="common">Giant wood spider</name>
    <name type="synonym">Nephila maculata</name>
    <dbReference type="NCBI Taxonomy" id="299642"/>
    <lineage>
        <taxon>Eukaryota</taxon>
        <taxon>Metazoa</taxon>
        <taxon>Ecdysozoa</taxon>
        <taxon>Arthropoda</taxon>
        <taxon>Chelicerata</taxon>
        <taxon>Arachnida</taxon>
        <taxon>Araneae</taxon>
        <taxon>Araneomorphae</taxon>
        <taxon>Entelegynae</taxon>
        <taxon>Araneoidea</taxon>
        <taxon>Nephilidae</taxon>
        <taxon>Nephila</taxon>
    </lineage>
</organism>
<name>A0A8X6UKW4_NEPPI</name>
<protein>
    <submittedName>
        <fullName evidence="2">Uncharacterized protein</fullName>
    </submittedName>
</protein>
<keyword evidence="3" id="KW-1185">Reference proteome</keyword>
<accession>A0A8X6UKW4</accession>
<gene>
    <name evidence="2" type="primary">AVEN_164256_1</name>
    <name evidence="2" type="ORF">NPIL_15961</name>
</gene>
<dbReference type="EMBL" id="BMAW01129921">
    <property type="protein sequence ID" value="GFU32486.1"/>
    <property type="molecule type" value="Genomic_DNA"/>
</dbReference>
<sequence>MVPISLPKSFTTTAVFSGLSIVMDGIFCVLIVLTGQIQRPLTFDKKMDFNSPATLSFYSSVTVVSSLYYHEDLLYLKQTQLHRVGWVTVQDCVAQQVKFLHLPKSLNQTIQELVQPIGDEIRKWLCKHESVIQKRINLYGQFIWTYHAMIDYKKTAENLLSSGELEPLSSFILACINSIDEYVNRLWPKVKKVLQKDITRCLKHNKKFDTNYPQEVTLWVAKISNQTSKYLSINDHTGEKDFDTFGFQKAIKNGNTASARYFITKLNPRTKFEEIRQSAVYVLSCGRYFNPSILLFLFSQMDSNQIDQILMENAENALLRFLEWPLQRCFLVLANKLWNCISQSVFQSILQAIVQRIIQHHSIPNCGSFENPDVYRKFHFEYIFKEFWLKSPELYRLLCINELITPIISYLFNPHRYICAMRNLFKDGSSYEKLEMLFFTDADAVLHILANENKATAFKSLIRAYFPPEAIVDDFEEKYAAFTQRYLDIYYGNIEIFD</sequence>
<keyword evidence="1" id="KW-1133">Transmembrane helix</keyword>
<evidence type="ECO:0000256" key="1">
    <source>
        <dbReference type="SAM" id="Phobius"/>
    </source>
</evidence>
<dbReference type="OrthoDB" id="6411227at2759"/>
<keyword evidence="1" id="KW-0472">Membrane</keyword>
<keyword evidence="1" id="KW-0812">Transmembrane</keyword>
<dbReference type="AlphaFoldDB" id="A0A8X6UKW4"/>
<comment type="caution">
    <text evidence="2">The sequence shown here is derived from an EMBL/GenBank/DDBJ whole genome shotgun (WGS) entry which is preliminary data.</text>
</comment>